<reference evidence="2" key="1">
    <citation type="submission" date="2019-12" db="UniProtKB">
        <authorList>
            <consortium name="WormBaseParasite"/>
        </authorList>
    </citation>
    <scope>IDENTIFICATION</scope>
</reference>
<dbReference type="WBParaSite" id="TMUE_0000001287.1">
    <property type="protein sequence ID" value="TMUE_0000001287.1"/>
    <property type="gene ID" value="WBGene00297189"/>
</dbReference>
<evidence type="ECO:0000313" key="2">
    <source>
        <dbReference type="WBParaSite" id="TMUE_0000001287.1"/>
    </source>
</evidence>
<proteinExistence type="predicted"/>
<organism evidence="1 2">
    <name type="scientific">Trichuris muris</name>
    <name type="common">Mouse whipworm</name>
    <dbReference type="NCBI Taxonomy" id="70415"/>
    <lineage>
        <taxon>Eukaryota</taxon>
        <taxon>Metazoa</taxon>
        <taxon>Ecdysozoa</taxon>
        <taxon>Nematoda</taxon>
        <taxon>Enoplea</taxon>
        <taxon>Dorylaimia</taxon>
        <taxon>Trichinellida</taxon>
        <taxon>Trichuridae</taxon>
        <taxon>Trichuris</taxon>
    </lineage>
</organism>
<dbReference type="AlphaFoldDB" id="A0A5S6Q2U3"/>
<keyword evidence="1" id="KW-1185">Reference proteome</keyword>
<dbReference type="Proteomes" id="UP000046395">
    <property type="component" value="Unassembled WGS sequence"/>
</dbReference>
<sequence length="175" mass="20385">MDTDSKGADMNSAIIVLCQILIIYQYGFEICRADIEEIRQLYREKQKRTPPIIEDDLYYPRKEFCDGCCTDMVKSTSAFVLRRYRQCMSTCQKEANPKCDFKAQPEATAAKNTATTSKRRTRDPKTREQEEQCFICCMNYADRYNNAMLMYKTCSEKCEEAKGPCPNPEYMDPLM</sequence>
<protein>
    <submittedName>
        <fullName evidence="2">ShKT domain-containing protein</fullName>
    </submittedName>
</protein>
<accession>A0A5S6Q2U3</accession>
<name>A0A5S6Q2U3_TRIMR</name>
<evidence type="ECO:0000313" key="1">
    <source>
        <dbReference type="Proteomes" id="UP000046395"/>
    </source>
</evidence>